<organism evidence="1">
    <name type="scientific">Amphimedon queenslandica</name>
    <name type="common">Sponge</name>
    <dbReference type="NCBI Taxonomy" id="400682"/>
    <lineage>
        <taxon>Eukaryota</taxon>
        <taxon>Metazoa</taxon>
        <taxon>Porifera</taxon>
        <taxon>Demospongiae</taxon>
        <taxon>Heteroscleromorpha</taxon>
        <taxon>Haplosclerida</taxon>
        <taxon>Niphatidae</taxon>
        <taxon>Amphimedon</taxon>
    </lineage>
</organism>
<evidence type="ECO:0000313" key="1">
    <source>
        <dbReference type="EnsemblMetazoa" id="Aqu2.1.28208_001"/>
    </source>
</evidence>
<dbReference type="EnsemblMetazoa" id="Aqu2.1.28208_001">
    <property type="protein sequence ID" value="Aqu2.1.28208_001"/>
    <property type="gene ID" value="Aqu2.1.28208"/>
</dbReference>
<reference evidence="1" key="1">
    <citation type="submission" date="2017-05" db="UniProtKB">
        <authorList>
            <consortium name="EnsemblMetazoa"/>
        </authorList>
    </citation>
    <scope>IDENTIFICATION</scope>
</reference>
<proteinExistence type="predicted"/>
<protein>
    <submittedName>
        <fullName evidence="1">Uncharacterized protein</fullName>
    </submittedName>
</protein>
<name>A0A1X7UKD3_AMPQE</name>
<sequence>MWFAFQLALAFREKTTFLSHLALLEKLAQESVPALPFSQPTDQHLLLPF</sequence>
<dbReference type="AlphaFoldDB" id="A0A1X7UKD3"/>
<dbReference type="InParanoid" id="A0A1X7UKD3"/>
<accession>A0A1X7UKD3</accession>